<feature type="transmembrane region" description="Helical" evidence="6">
    <location>
        <begin position="20"/>
        <end position="42"/>
    </location>
</feature>
<evidence type="ECO:0000256" key="4">
    <source>
        <dbReference type="ARBA" id="ARBA00022989"/>
    </source>
</evidence>
<reference evidence="7 8" key="1">
    <citation type="submission" date="2019-06" db="EMBL/GenBank/DDBJ databases">
        <authorList>
            <person name="Li M."/>
        </authorList>
    </citation>
    <scope>NUCLEOTIDE SEQUENCE [LARGE SCALE GENOMIC DNA]</scope>
    <source>
        <strain evidence="7 8">BGMRC6574</strain>
    </source>
</reference>
<proteinExistence type="inferred from homology"/>
<keyword evidence="5 6" id="KW-0472">Membrane</keyword>
<dbReference type="Proteomes" id="UP000320314">
    <property type="component" value="Unassembled WGS sequence"/>
</dbReference>
<dbReference type="GO" id="GO:0005886">
    <property type="term" value="C:plasma membrane"/>
    <property type="evidence" value="ECO:0007669"/>
    <property type="project" value="UniProtKB-SubCell"/>
</dbReference>
<accession>A0A506U6X7</accession>
<feature type="transmembrane region" description="Helical" evidence="6">
    <location>
        <begin position="232"/>
        <end position="251"/>
    </location>
</feature>
<comment type="subcellular location">
    <subcellularLocation>
        <location evidence="6">Cell membrane</location>
        <topology evidence="6">Multi-pass membrane protein</topology>
    </subcellularLocation>
    <subcellularLocation>
        <location evidence="1">Membrane</location>
    </subcellularLocation>
</comment>
<evidence type="ECO:0000256" key="3">
    <source>
        <dbReference type="ARBA" id="ARBA00022692"/>
    </source>
</evidence>
<comment type="caution">
    <text evidence="7">The sequence shown here is derived from an EMBL/GenBank/DDBJ whole genome shotgun (WGS) entry which is preliminary data.</text>
</comment>
<evidence type="ECO:0000313" key="8">
    <source>
        <dbReference type="Proteomes" id="UP000320314"/>
    </source>
</evidence>
<evidence type="ECO:0000313" key="7">
    <source>
        <dbReference type="EMBL" id="TPW28705.1"/>
    </source>
</evidence>
<evidence type="ECO:0000256" key="2">
    <source>
        <dbReference type="ARBA" id="ARBA00007165"/>
    </source>
</evidence>
<comment type="similarity">
    <text evidence="2 6">Belongs to the SURF1 family.</text>
</comment>
<keyword evidence="8" id="KW-1185">Reference proteome</keyword>
<keyword evidence="4 6" id="KW-1133">Transmembrane helix</keyword>
<evidence type="ECO:0000256" key="6">
    <source>
        <dbReference type="RuleBase" id="RU363076"/>
    </source>
</evidence>
<gene>
    <name evidence="7" type="ORF">FJU11_09025</name>
</gene>
<dbReference type="AlphaFoldDB" id="A0A506U6X7"/>
<dbReference type="InterPro" id="IPR045214">
    <property type="entry name" value="Surf1/Surf4"/>
</dbReference>
<sequence length="261" mass="28896">MSRSTDHDARPSSRPRGGRVRTVVALVLAAVVFCILIALGTWQVQRLHWKEGLLATIHERMREPPVPLKRIEAMHSAGKPIEYRPVTVRGTFDKTKERHFLATHEGAPGFFVYTPLSTEDGETLFVNRGFVPDGRQDPASRPDSLSKGPVTVTGLAREAPAQKPSWVVPANEPKRNIFYWKDLQAMAASTGLTDARLVPFFVDAARKPGSNALPIGGVTVIDLPNNHLQYAVTWYGLALVLLAVLAGSWYRRRDTGGNERR</sequence>
<dbReference type="PANTHER" id="PTHR23427:SF2">
    <property type="entry name" value="SURFEIT LOCUS PROTEIN 1"/>
    <property type="match status" value="1"/>
</dbReference>
<organism evidence="7 8">
    <name type="scientific">Pararhizobium mangrovi</name>
    <dbReference type="NCBI Taxonomy" id="2590452"/>
    <lineage>
        <taxon>Bacteria</taxon>
        <taxon>Pseudomonadati</taxon>
        <taxon>Pseudomonadota</taxon>
        <taxon>Alphaproteobacteria</taxon>
        <taxon>Hyphomicrobiales</taxon>
        <taxon>Rhizobiaceae</taxon>
        <taxon>Rhizobium/Agrobacterium group</taxon>
        <taxon>Pararhizobium</taxon>
    </lineage>
</organism>
<dbReference type="RefSeq" id="WP_141166717.1">
    <property type="nucleotide sequence ID" value="NZ_VHLH01000014.1"/>
</dbReference>
<keyword evidence="6" id="KW-1003">Cell membrane</keyword>
<name>A0A506U6X7_9HYPH</name>
<evidence type="ECO:0000256" key="5">
    <source>
        <dbReference type="ARBA" id="ARBA00023136"/>
    </source>
</evidence>
<dbReference type="InterPro" id="IPR002994">
    <property type="entry name" value="Surf1/Shy1"/>
</dbReference>
<evidence type="ECO:0000256" key="1">
    <source>
        <dbReference type="ARBA" id="ARBA00004370"/>
    </source>
</evidence>
<dbReference type="Pfam" id="PF02104">
    <property type="entry name" value="SURF1"/>
    <property type="match status" value="1"/>
</dbReference>
<dbReference type="EMBL" id="VHLH01000014">
    <property type="protein sequence ID" value="TPW28705.1"/>
    <property type="molecule type" value="Genomic_DNA"/>
</dbReference>
<dbReference type="PROSITE" id="PS50895">
    <property type="entry name" value="SURF1"/>
    <property type="match status" value="1"/>
</dbReference>
<keyword evidence="3 6" id="KW-0812">Transmembrane</keyword>
<dbReference type="CDD" id="cd06662">
    <property type="entry name" value="SURF1"/>
    <property type="match status" value="1"/>
</dbReference>
<protein>
    <recommendedName>
        <fullName evidence="6">SURF1-like protein</fullName>
    </recommendedName>
</protein>
<dbReference type="OrthoDB" id="6079986at2"/>
<dbReference type="PANTHER" id="PTHR23427">
    <property type="entry name" value="SURFEIT LOCUS PROTEIN"/>
    <property type="match status" value="1"/>
</dbReference>